<dbReference type="GO" id="GO:0012506">
    <property type="term" value="C:vesicle membrane"/>
    <property type="evidence" value="ECO:0007669"/>
    <property type="project" value="InterPro"/>
</dbReference>
<dbReference type="GO" id="GO:0005198">
    <property type="term" value="F:structural molecule activity"/>
    <property type="evidence" value="ECO:0007669"/>
    <property type="project" value="InterPro"/>
</dbReference>
<evidence type="ECO:0000313" key="3">
    <source>
        <dbReference type="EMBL" id="ABM03089.1"/>
    </source>
</evidence>
<protein>
    <submittedName>
        <fullName evidence="3">Gas vesicle protein GVPa</fullName>
    </submittedName>
</protein>
<dbReference type="GO" id="GO:0031411">
    <property type="term" value="C:gas vesicle"/>
    <property type="evidence" value="ECO:0007669"/>
    <property type="project" value="UniProtKB-SubCell"/>
</dbReference>
<dbReference type="KEGG" id="pin:Ping_1260"/>
<keyword evidence="1" id="KW-0304">Gas vesicle</keyword>
<dbReference type="eggNOG" id="ENOG50319ZR">
    <property type="taxonomic scope" value="Bacteria"/>
</dbReference>
<gene>
    <name evidence="3" type="ordered locus">Ping_1260</name>
</gene>
<dbReference type="Pfam" id="PF00741">
    <property type="entry name" value="Gas_vesicle"/>
    <property type="match status" value="1"/>
</dbReference>
<dbReference type="STRING" id="357804.Ping_1260"/>
<proteinExistence type="predicted"/>
<organism evidence="3 4">
    <name type="scientific">Psychromonas ingrahamii (strain DSM 17664 / CCUG 51855 / 37)</name>
    <dbReference type="NCBI Taxonomy" id="357804"/>
    <lineage>
        <taxon>Bacteria</taxon>
        <taxon>Pseudomonadati</taxon>
        <taxon>Pseudomonadota</taxon>
        <taxon>Gammaproteobacteria</taxon>
        <taxon>Alteromonadales</taxon>
        <taxon>Psychromonadaceae</taxon>
        <taxon>Psychromonas</taxon>
    </lineage>
</organism>
<dbReference type="AlphaFoldDB" id="A1SUC4"/>
<dbReference type="InterPro" id="IPR000638">
    <property type="entry name" value="Gas-vesicle_GvpA-like"/>
</dbReference>
<name>A1SUC4_PSYIN</name>
<dbReference type="EMBL" id="CP000510">
    <property type="protein sequence ID" value="ABM03089.1"/>
    <property type="molecule type" value="Genomic_DNA"/>
</dbReference>
<dbReference type="HOGENOM" id="CLU_184560_1_0_6"/>
<evidence type="ECO:0000256" key="2">
    <source>
        <dbReference type="ARBA" id="ARBA00035108"/>
    </source>
</evidence>
<sequence>MPMANVSINPELTAQECEKISLCDALDRIINKGVVIHGEITISVANVDLISLGVRLILSNVETREQSNTPKEEV</sequence>
<comment type="subcellular location">
    <subcellularLocation>
        <location evidence="2">Gas vesicle</location>
    </subcellularLocation>
</comment>
<evidence type="ECO:0000256" key="1">
    <source>
        <dbReference type="ARBA" id="ARBA00022987"/>
    </source>
</evidence>
<accession>A1SUC4</accession>
<reference evidence="3 4" key="1">
    <citation type="submission" date="2007-01" db="EMBL/GenBank/DDBJ databases">
        <title>Complete sequence of Psychromonas ingrahamii 37.</title>
        <authorList>
            <consortium name="US DOE Joint Genome Institute"/>
            <person name="Copeland A."/>
            <person name="Lucas S."/>
            <person name="Lapidus A."/>
            <person name="Barry K."/>
            <person name="Detter J.C."/>
            <person name="Glavina del Rio T."/>
            <person name="Hammon N."/>
            <person name="Israni S."/>
            <person name="Dalin E."/>
            <person name="Tice H."/>
            <person name="Pitluck S."/>
            <person name="Thompson L.S."/>
            <person name="Brettin T."/>
            <person name="Bruce D."/>
            <person name="Han C."/>
            <person name="Tapia R."/>
            <person name="Schmutz J."/>
            <person name="Larimer F."/>
            <person name="Land M."/>
            <person name="Hauser L."/>
            <person name="Kyrpides N."/>
            <person name="Ivanova N."/>
            <person name="Staley J."/>
            <person name="Richardson P."/>
        </authorList>
    </citation>
    <scope>NUCLEOTIDE SEQUENCE [LARGE SCALE GENOMIC DNA]</scope>
    <source>
        <strain evidence="3 4">37</strain>
    </source>
</reference>
<dbReference type="Proteomes" id="UP000000639">
    <property type="component" value="Chromosome"/>
</dbReference>
<evidence type="ECO:0000313" key="4">
    <source>
        <dbReference type="Proteomes" id="UP000000639"/>
    </source>
</evidence>
<keyword evidence="4" id="KW-1185">Reference proteome</keyword>